<feature type="transmembrane region" description="Helical" evidence="17">
    <location>
        <begin position="62"/>
        <end position="83"/>
    </location>
</feature>
<dbReference type="PROSITE" id="PS50089">
    <property type="entry name" value="ZF_RING_2"/>
    <property type="match status" value="1"/>
</dbReference>
<reference evidence="20 21" key="1">
    <citation type="submission" date="2024-01" db="EMBL/GenBank/DDBJ databases">
        <title>The genomes of 5 underutilized Papilionoideae crops provide insights into root nodulation and disease resistance.</title>
        <authorList>
            <person name="Yuan L."/>
        </authorList>
    </citation>
    <scope>NUCLEOTIDE SEQUENCE [LARGE SCALE GENOMIC DNA]</scope>
    <source>
        <strain evidence="20">LY-2023</strain>
        <tissue evidence="20">Leaf</tissue>
    </source>
</reference>
<evidence type="ECO:0000256" key="13">
    <source>
        <dbReference type="ARBA" id="ARBA00023136"/>
    </source>
</evidence>
<dbReference type="CDD" id="cd16461">
    <property type="entry name" value="RING-H2_EL5-like"/>
    <property type="match status" value="1"/>
</dbReference>
<keyword evidence="9 15" id="KW-0863">Zinc-finger</keyword>
<keyword evidence="5" id="KW-0808">Transferase</keyword>
<comment type="subcellular location">
    <subcellularLocation>
        <location evidence="2">Membrane</location>
        <topology evidence="2">Single-pass membrane protein</topology>
    </subcellularLocation>
</comment>
<evidence type="ECO:0000256" key="5">
    <source>
        <dbReference type="ARBA" id="ARBA00022679"/>
    </source>
</evidence>
<evidence type="ECO:0000256" key="18">
    <source>
        <dbReference type="SAM" id="SignalP"/>
    </source>
</evidence>
<evidence type="ECO:0000313" key="20">
    <source>
        <dbReference type="EMBL" id="KAK7311715.1"/>
    </source>
</evidence>
<keyword evidence="12 17" id="KW-1133">Transmembrane helix</keyword>
<evidence type="ECO:0000256" key="15">
    <source>
        <dbReference type="PROSITE-ProRule" id="PRU00175"/>
    </source>
</evidence>
<dbReference type="PANTHER" id="PTHR46539">
    <property type="entry name" value="E3 UBIQUITIN-PROTEIN LIGASE ATL42"/>
    <property type="match status" value="1"/>
</dbReference>
<dbReference type="EMBL" id="JAYKXN010000002">
    <property type="protein sequence ID" value="KAK7311715.1"/>
    <property type="molecule type" value="Genomic_DNA"/>
</dbReference>
<dbReference type="Proteomes" id="UP001359559">
    <property type="component" value="Unassembled WGS sequence"/>
</dbReference>
<feature type="domain" description="RING-type" evidence="19">
    <location>
        <begin position="143"/>
        <end position="185"/>
    </location>
</feature>
<dbReference type="Pfam" id="PF13639">
    <property type="entry name" value="zf-RING_2"/>
    <property type="match status" value="1"/>
</dbReference>
<evidence type="ECO:0000259" key="19">
    <source>
        <dbReference type="PROSITE" id="PS50089"/>
    </source>
</evidence>
<dbReference type="InterPro" id="IPR001841">
    <property type="entry name" value="Znf_RING"/>
</dbReference>
<gene>
    <name evidence="20" type="ORF">RJT34_10023</name>
</gene>
<keyword evidence="10" id="KW-0833">Ubl conjugation pathway</keyword>
<evidence type="ECO:0000256" key="12">
    <source>
        <dbReference type="ARBA" id="ARBA00022989"/>
    </source>
</evidence>
<keyword evidence="6 17" id="KW-0812">Transmembrane</keyword>
<proteinExistence type="inferred from homology"/>
<dbReference type="AlphaFoldDB" id="A0AAN9K6A2"/>
<evidence type="ECO:0000256" key="11">
    <source>
        <dbReference type="ARBA" id="ARBA00022833"/>
    </source>
</evidence>
<evidence type="ECO:0000256" key="4">
    <source>
        <dbReference type="ARBA" id="ARBA00012483"/>
    </source>
</evidence>
<keyword evidence="7" id="KW-0479">Metal-binding</keyword>
<feature type="compositionally biased region" description="Pro residues" evidence="16">
    <location>
        <begin position="29"/>
        <end position="38"/>
    </location>
</feature>
<dbReference type="FunFam" id="3.30.40.10:FF:000285">
    <property type="entry name" value="RING-H2 finger protein ATL43"/>
    <property type="match status" value="1"/>
</dbReference>
<evidence type="ECO:0000256" key="6">
    <source>
        <dbReference type="ARBA" id="ARBA00022692"/>
    </source>
</evidence>
<evidence type="ECO:0000256" key="7">
    <source>
        <dbReference type="ARBA" id="ARBA00022723"/>
    </source>
</evidence>
<keyword evidence="8 18" id="KW-0732">Signal</keyword>
<evidence type="ECO:0000256" key="16">
    <source>
        <dbReference type="SAM" id="MobiDB-lite"/>
    </source>
</evidence>
<dbReference type="InterPro" id="IPR013083">
    <property type="entry name" value="Znf_RING/FYVE/PHD"/>
</dbReference>
<evidence type="ECO:0000256" key="14">
    <source>
        <dbReference type="ARBA" id="ARBA00024209"/>
    </source>
</evidence>
<dbReference type="GO" id="GO:0061630">
    <property type="term" value="F:ubiquitin protein ligase activity"/>
    <property type="evidence" value="ECO:0007669"/>
    <property type="project" value="UniProtKB-EC"/>
</dbReference>
<dbReference type="SUPFAM" id="SSF57850">
    <property type="entry name" value="RING/U-box"/>
    <property type="match status" value="1"/>
</dbReference>
<feature type="chain" id="PRO_5042876350" description="RING-type E3 ubiquitin transferase" evidence="18">
    <location>
        <begin position="27"/>
        <end position="305"/>
    </location>
</feature>
<accession>A0AAN9K6A2</accession>
<dbReference type="PANTHER" id="PTHR46539:SF2">
    <property type="entry name" value="RING-H2 FINGER PROTEIN ATL43"/>
    <property type="match status" value="1"/>
</dbReference>
<evidence type="ECO:0000256" key="10">
    <source>
        <dbReference type="ARBA" id="ARBA00022786"/>
    </source>
</evidence>
<keyword evidence="13 17" id="KW-0472">Membrane</keyword>
<evidence type="ECO:0000256" key="9">
    <source>
        <dbReference type="ARBA" id="ARBA00022771"/>
    </source>
</evidence>
<dbReference type="SMART" id="SM00184">
    <property type="entry name" value="RING"/>
    <property type="match status" value="1"/>
</dbReference>
<evidence type="ECO:0000256" key="2">
    <source>
        <dbReference type="ARBA" id="ARBA00004167"/>
    </source>
</evidence>
<protein>
    <recommendedName>
        <fullName evidence="4">RING-type E3 ubiquitin transferase</fullName>
        <ecNumber evidence="4">2.3.2.27</ecNumber>
    </recommendedName>
</protein>
<keyword evidence="11" id="KW-0862">Zinc</keyword>
<evidence type="ECO:0000313" key="21">
    <source>
        <dbReference type="Proteomes" id="UP001359559"/>
    </source>
</evidence>
<feature type="region of interest" description="Disordered" evidence="16">
    <location>
        <begin position="29"/>
        <end position="52"/>
    </location>
</feature>
<organism evidence="20 21">
    <name type="scientific">Clitoria ternatea</name>
    <name type="common">Butterfly pea</name>
    <dbReference type="NCBI Taxonomy" id="43366"/>
    <lineage>
        <taxon>Eukaryota</taxon>
        <taxon>Viridiplantae</taxon>
        <taxon>Streptophyta</taxon>
        <taxon>Embryophyta</taxon>
        <taxon>Tracheophyta</taxon>
        <taxon>Spermatophyta</taxon>
        <taxon>Magnoliopsida</taxon>
        <taxon>eudicotyledons</taxon>
        <taxon>Gunneridae</taxon>
        <taxon>Pentapetalae</taxon>
        <taxon>rosids</taxon>
        <taxon>fabids</taxon>
        <taxon>Fabales</taxon>
        <taxon>Fabaceae</taxon>
        <taxon>Papilionoideae</taxon>
        <taxon>50 kb inversion clade</taxon>
        <taxon>NPAAA clade</taxon>
        <taxon>indigoferoid/millettioid clade</taxon>
        <taxon>Phaseoleae</taxon>
        <taxon>Clitoria</taxon>
    </lineage>
</organism>
<feature type="signal peptide" evidence="18">
    <location>
        <begin position="1"/>
        <end position="26"/>
    </location>
</feature>
<comment type="similarity">
    <text evidence="14">Belongs to the RING-type zinc finger family. ATL subfamily.</text>
</comment>
<dbReference type="GO" id="GO:0016020">
    <property type="term" value="C:membrane"/>
    <property type="evidence" value="ECO:0007669"/>
    <property type="project" value="UniProtKB-SubCell"/>
</dbReference>
<sequence>MGAPPSFNPLTFPFLFTLILFPPILSLTPPPTPTPTPTPNQDNATTITPPPQKPFSPFKPGITILVCVLTTIFSLTFLLLLYIKHCNAGNIDVVGNITGGNSTSRPVAPFTGRKNSGIDRSVVESLPVFRFGSLRGQKEGLDCAVCLTKFEAAEVLRLLPKCKHAFHVECVDTWLDAHSTCPLCRYRVDPEDILLVEDAKIFRQNQQQRNSNERGCLRLDIERGIAESRRRHSSKRRDVVDARHGRERKEIGAPDHCVTRAGPTETAAVERRARFGPAVSNVGDDNERVAVEKEWQGDNKFEKRV</sequence>
<evidence type="ECO:0000256" key="3">
    <source>
        <dbReference type="ARBA" id="ARBA00004906"/>
    </source>
</evidence>
<name>A0AAN9K6A2_CLITE</name>
<comment type="catalytic activity">
    <reaction evidence="1">
        <text>S-ubiquitinyl-[E2 ubiquitin-conjugating enzyme]-L-cysteine + [acceptor protein]-L-lysine = [E2 ubiquitin-conjugating enzyme]-L-cysteine + N(6)-ubiquitinyl-[acceptor protein]-L-lysine.</text>
        <dbReference type="EC" id="2.3.2.27"/>
    </reaction>
</comment>
<evidence type="ECO:0000256" key="1">
    <source>
        <dbReference type="ARBA" id="ARBA00000900"/>
    </source>
</evidence>
<dbReference type="GO" id="GO:0008270">
    <property type="term" value="F:zinc ion binding"/>
    <property type="evidence" value="ECO:0007669"/>
    <property type="project" value="UniProtKB-KW"/>
</dbReference>
<comment type="pathway">
    <text evidence="3">Protein modification; protein ubiquitination.</text>
</comment>
<dbReference type="Gene3D" id="3.30.40.10">
    <property type="entry name" value="Zinc/RING finger domain, C3HC4 (zinc finger)"/>
    <property type="match status" value="1"/>
</dbReference>
<keyword evidence="21" id="KW-1185">Reference proteome</keyword>
<dbReference type="EC" id="2.3.2.27" evidence="4"/>
<evidence type="ECO:0000256" key="8">
    <source>
        <dbReference type="ARBA" id="ARBA00022729"/>
    </source>
</evidence>
<evidence type="ECO:0000256" key="17">
    <source>
        <dbReference type="SAM" id="Phobius"/>
    </source>
</evidence>
<comment type="caution">
    <text evidence="20">The sequence shown here is derived from an EMBL/GenBank/DDBJ whole genome shotgun (WGS) entry which is preliminary data.</text>
</comment>